<feature type="domain" description="Histone deacetylase interacting" evidence="9">
    <location>
        <begin position="589"/>
        <end position="690"/>
    </location>
</feature>
<keyword evidence="11" id="KW-1185">Reference proteome</keyword>
<evidence type="ECO:0000259" key="9">
    <source>
        <dbReference type="SMART" id="SM00761"/>
    </source>
</evidence>
<feature type="compositionally biased region" description="Polar residues" evidence="8">
    <location>
        <begin position="302"/>
        <end position="315"/>
    </location>
</feature>
<dbReference type="OrthoDB" id="10265969at2759"/>
<keyword evidence="5" id="KW-0804">Transcription</keyword>
<feature type="compositionally biased region" description="Low complexity" evidence="8">
    <location>
        <begin position="178"/>
        <end position="192"/>
    </location>
</feature>
<dbReference type="GO" id="GO:0033698">
    <property type="term" value="C:Rpd3L complex"/>
    <property type="evidence" value="ECO:0007669"/>
    <property type="project" value="UniProtKB-ARBA"/>
</dbReference>
<accession>A0A8H7UEV8</accession>
<organism evidence="10 11">
    <name type="scientific">Umbelopsis vinacea</name>
    <dbReference type="NCBI Taxonomy" id="44442"/>
    <lineage>
        <taxon>Eukaryota</taxon>
        <taxon>Fungi</taxon>
        <taxon>Fungi incertae sedis</taxon>
        <taxon>Mucoromycota</taxon>
        <taxon>Mucoromycotina</taxon>
        <taxon>Umbelopsidomycetes</taxon>
        <taxon>Umbelopsidales</taxon>
        <taxon>Umbelopsidaceae</taxon>
        <taxon>Umbelopsis</taxon>
    </lineage>
</organism>
<evidence type="ECO:0000313" key="10">
    <source>
        <dbReference type="EMBL" id="KAG2176814.1"/>
    </source>
</evidence>
<dbReference type="GO" id="GO:0010628">
    <property type="term" value="P:positive regulation of gene expression"/>
    <property type="evidence" value="ECO:0007669"/>
    <property type="project" value="UniProtKB-ARBA"/>
</dbReference>
<reference evidence="10" key="1">
    <citation type="submission" date="2020-12" db="EMBL/GenBank/DDBJ databases">
        <title>Metabolic potential, ecology and presence of endohyphal bacteria is reflected in genomic diversity of Mucoromycotina.</title>
        <authorList>
            <person name="Muszewska A."/>
            <person name="Okrasinska A."/>
            <person name="Steczkiewicz K."/>
            <person name="Drgas O."/>
            <person name="Orlowska M."/>
            <person name="Perlinska-Lenart U."/>
            <person name="Aleksandrzak-Piekarczyk T."/>
            <person name="Szatraj K."/>
            <person name="Zielenkiewicz U."/>
            <person name="Pilsyk S."/>
            <person name="Malc E."/>
            <person name="Mieczkowski P."/>
            <person name="Kruszewska J.S."/>
            <person name="Biernat P."/>
            <person name="Pawlowska J."/>
        </authorList>
    </citation>
    <scope>NUCLEOTIDE SEQUENCE</scope>
    <source>
        <strain evidence="10">WA0000051536</strain>
    </source>
</reference>
<dbReference type="PANTHER" id="PTHR12346:SF0">
    <property type="entry name" value="SIN3A, ISOFORM G"/>
    <property type="match status" value="1"/>
</dbReference>
<feature type="region of interest" description="Disordered" evidence="8">
    <location>
        <begin position="899"/>
        <end position="1025"/>
    </location>
</feature>
<dbReference type="FunFam" id="1.20.1160.11:FF:000001">
    <property type="entry name" value="Paired amphipathic helix protein Sin3"/>
    <property type="match status" value="1"/>
</dbReference>
<dbReference type="GO" id="GO:0003714">
    <property type="term" value="F:transcription corepressor activity"/>
    <property type="evidence" value="ECO:0007669"/>
    <property type="project" value="InterPro"/>
</dbReference>
<gene>
    <name evidence="10" type="ORF">INT44_007478</name>
</gene>
<evidence type="ECO:0000313" key="11">
    <source>
        <dbReference type="Proteomes" id="UP000612746"/>
    </source>
</evidence>
<dbReference type="EMBL" id="JAEPRA010000013">
    <property type="protein sequence ID" value="KAG2176814.1"/>
    <property type="molecule type" value="Genomic_DNA"/>
</dbReference>
<comment type="caution">
    <text evidence="10">The sequence shown here is derived from an EMBL/GenBank/DDBJ whole genome shotgun (WGS) entry which is preliminary data.</text>
</comment>
<evidence type="ECO:0000256" key="5">
    <source>
        <dbReference type="ARBA" id="ARBA00023163"/>
    </source>
</evidence>
<dbReference type="InterPro" id="IPR039774">
    <property type="entry name" value="Sin3-like"/>
</dbReference>
<dbReference type="Proteomes" id="UP000612746">
    <property type="component" value="Unassembled WGS sequence"/>
</dbReference>
<feature type="region of interest" description="Disordered" evidence="8">
    <location>
        <begin position="1"/>
        <end position="155"/>
    </location>
</feature>
<dbReference type="InterPro" id="IPR013194">
    <property type="entry name" value="HDAC_interact_dom"/>
</dbReference>
<dbReference type="PANTHER" id="PTHR12346">
    <property type="entry name" value="SIN3B-RELATED"/>
    <property type="match status" value="1"/>
</dbReference>
<dbReference type="Gene3D" id="1.20.1160.11">
    <property type="entry name" value="Paired amphipathic helix"/>
    <property type="match status" value="3"/>
</dbReference>
<evidence type="ECO:0000256" key="8">
    <source>
        <dbReference type="SAM" id="MobiDB-lite"/>
    </source>
</evidence>
<keyword evidence="4" id="KW-0805">Transcription regulation</keyword>
<feature type="compositionally biased region" description="Polar residues" evidence="8">
    <location>
        <begin position="103"/>
        <end position="116"/>
    </location>
</feature>
<dbReference type="Pfam" id="PF16879">
    <property type="entry name" value="Sin3a_C"/>
    <property type="match status" value="1"/>
</dbReference>
<feature type="compositionally biased region" description="Acidic residues" evidence="8">
    <location>
        <begin position="966"/>
        <end position="990"/>
    </location>
</feature>
<evidence type="ECO:0000256" key="6">
    <source>
        <dbReference type="ARBA" id="ARBA00023242"/>
    </source>
</evidence>
<dbReference type="SMART" id="SM00761">
    <property type="entry name" value="HDAC_interact"/>
    <property type="match status" value="1"/>
</dbReference>
<name>A0A8H7UEV8_9FUNG</name>
<feature type="compositionally biased region" description="Basic and acidic residues" evidence="8">
    <location>
        <begin position="1364"/>
        <end position="1375"/>
    </location>
</feature>
<sequence length="1392" mass="156883">MSTNSVPPQPTTQAGSPAESAVTAGHQMESVSDADPNSIPPTTSPAPAEMQEEIKENEIPVVEAQALPGSEQQESAPAFNDLPNGSHHTDPTEAEPQVPDSGNLPSTDPPSESSPVAMTEDVNGDTDGGAQPMDTDPQVPTEEVHSHPYTPTQDVATWQPKQEEIPEVLPQDTTVAKSSIQTSEQSSSSQSSGTYRPLNVRDALTYLDQVKVQFSDQPDVYNKFLDIMKDFKSQAIDTPGVIERVSTLFRGHPTLISGFNTFLPPGYRIECSLDINDQDVIKVTTPTGTTTTKGGALLQLSREGQTSNESPSYYGNTYEPATHPTSIPHHGTPQYHEEAGPHPGPGPQDQLPPDNRRAPVEFNHAINYVNKIKNRFGNDPETYKQFLEILQTYQKEQKPIQEVYAQVQILFKDATDLLGEFKQFLPEVTGQPASSFFFDDPASVRGGKKGVLIGRKKRNTLENGADVAKGVKRSKQHHKTDYSEISSARDESFGIIEPIQPSMSAQETEFFERVKKHINNKSTYNEFLKVLNLFSQQIVDQNTLVERVQSFIGNDKKLFKWFKGFVGYNGKDEIVENIPATASKPDYVQSKSYGQSYRLIPNSLQNEACSGRDALCREVLNDEFVSHPTWSSEDSGFVSSKKNQYEEALHRCEEERYDYDLNIEANLNTIALLDPIAKKISIMANEEKAEFKLPLGLGGPSKTIYQRIIKKIYGLERGLEIIELLHENPAQVVPIVLKRLRQKDEEWKRAQSSCSHLSFDQREWNKIWREVDAKNYYKALDYLGINFKALDRKSITSKALITEAETLKREQSEQMLRSKSIPSIKPSGLFHHQFRYNFPDKALFSDVTRLIFSYLDRQTGISNSDCNKIREFSTSFVSHFFDVENVNPDLNKKAVVEDEDEAMADEKDSQSVISDDSDASTPGRGSSRRRQNHNRKSNSKGLLKDATRRRRHAGRTQSPDTTEKEATEDEADVKAEEEEEEEEDSTDVQMEEAQVAPTEPIEKAKSEPQAEPVPNAQEETSEDQVLNAAAAATAPVVEQLKVLSIFGNNPFYCFLRLYQLAYQRLGSMKKIDAEFKANPEKAKKENRAAVELGVSSARLECKEANIEKKSHFVYQSYEPNTIGLAAVDLDFSQGYYETLLDLIDKFFEGDVDQQSFEECSRYIFGTKAYLVFTIDKLVHILAKQIHTLVTDDISIALLSGDRLFDLATTKSVYDYNKHAEELVGKDENIYQANFDANKRILTIQLLGKDDMNDDTNAEDRYESYVASYMDWIKDTEGVDHNKLRQPYMKRNLRPNVKLEQLSKAFVQSGMQYKICRNTYHMFYIIGSEDVFVRPHKTSLKTDSIKRTEKFQAWLESPMGWARDLSDDDKASKQAEAEALFKSSEEQTEEAGK</sequence>
<evidence type="ECO:0000256" key="3">
    <source>
        <dbReference type="ARBA" id="ARBA00022737"/>
    </source>
</evidence>
<comment type="subcellular location">
    <subcellularLocation>
        <location evidence="1 7">Nucleus</location>
    </subcellularLocation>
</comment>
<dbReference type="PROSITE" id="PS51477">
    <property type="entry name" value="PAH"/>
    <property type="match status" value="3"/>
</dbReference>
<evidence type="ECO:0000256" key="1">
    <source>
        <dbReference type="ARBA" id="ARBA00004123"/>
    </source>
</evidence>
<evidence type="ECO:0000256" key="4">
    <source>
        <dbReference type="ARBA" id="ARBA00023015"/>
    </source>
</evidence>
<feature type="region of interest" description="Disordered" evidence="8">
    <location>
        <begin position="302"/>
        <end position="354"/>
    </location>
</feature>
<keyword evidence="3" id="KW-0677">Repeat</keyword>
<keyword evidence="2" id="KW-0678">Repressor</keyword>
<evidence type="ECO:0000256" key="2">
    <source>
        <dbReference type="ARBA" id="ARBA00022491"/>
    </source>
</evidence>
<feature type="region of interest" description="Disordered" evidence="8">
    <location>
        <begin position="174"/>
        <end position="196"/>
    </location>
</feature>
<dbReference type="InterPro" id="IPR036600">
    <property type="entry name" value="PAH_sf"/>
</dbReference>
<feature type="compositionally biased region" description="Polar residues" evidence="8">
    <location>
        <begin position="1"/>
        <end position="15"/>
    </location>
</feature>
<dbReference type="FunFam" id="1.20.1160.11:FF:000003">
    <property type="entry name" value="Paired amphipathic helix SIN3-like protein"/>
    <property type="match status" value="1"/>
</dbReference>
<dbReference type="SUPFAM" id="SSF47762">
    <property type="entry name" value="PAH2 domain"/>
    <property type="match status" value="3"/>
</dbReference>
<dbReference type="GO" id="GO:0000122">
    <property type="term" value="P:negative regulation of transcription by RNA polymerase II"/>
    <property type="evidence" value="ECO:0007669"/>
    <property type="project" value="TreeGrafter"/>
</dbReference>
<dbReference type="Pfam" id="PF08295">
    <property type="entry name" value="Sin3_corepress"/>
    <property type="match status" value="1"/>
</dbReference>
<feature type="region of interest" description="Disordered" evidence="8">
    <location>
        <begin position="1364"/>
        <end position="1392"/>
    </location>
</feature>
<feature type="compositionally biased region" description="Basic residues" evidence="8">
    <location>
        <begin position="926"/>
        <end position="938"/>
    </location>
</feature>
<dbReference type="InterPro" id="IPR003822">
    <property type="entry name" value="PAH"/>
</dbReference>
<dbReference type="FunFam" id="1.20.1160.11:FF:000002">
    <property type="entry name" value="Paired amphipathic helix protein SIN3"/>
    <property type="match status" value="1"/>
</dbReference>
<dbReference type="InterPro" id="IPR031693">
    <property type="entry name" value="Sin3_C"/>
</dbReference>
<feature type="compositionally biased region" description="Polar residues" evidence="8">
    <location>
        <begin position="910"/>
        <end position="924"/>
    </location>
</feature>
<evidence type="ECO:0000256" key="7">
    <source>
        <dbReference type="PROSITE-ProRule" id="PRU00810"/>
    </source>
</evidence>
<dbReference type="Pfam" id="PF02671">
    <property type="entry name" value="PAH"/>
    <property type="match status" value="3"/>
</dbReference>
<protein>
    <recommendedName>
        <fullName evidence="9">Histone deacetylase interacting domain-containing protein</fullName>
    </recommendedName>
</protein>
<proteinExistence type="predicted"/>
<keyword evidence="6 7" id="KW-0539">Nucleus</keyword>